<reference evidence="2" key="1">
    <citation type="submission" date="2023-07" db="EMBL/GenBank/DDBJ databases">
        <title>Genome sequencing of Purple Non-Sulfur Bacteria from various extreme environments.</title>
        <authorList>
            <person name="Mayer M."/>
        </authorList>
    </citation>
    <scope>NUCLEOTIDE SEQUENCE [LARGE SCALE GENOMIC DNA]</scope>
    <source>
        <strain evidence="2">DSM 17935</strain>
    </source>
</reference>
<evidence type="ECO:0000313" key="2">
    <source>
        <dbReference type="Proteomes" id="UP001209755"/>
    </source>
</evidence>
<dbReference type="SUPFAM" id="SSF48452">
    <property type="entry name" value="TPR-like"/>
    <property type="match status" value="1"/>
</dbReference>
<dbReference type="Proteomes" id="UP001209755">
    <property type="component" value="Unassembled WGS sequence"/>
</dbReference>
<dbReference type="RefSeq" id="WP_264602607.1">
    <property type="nucleotide sequence ID" value="NZ_JAOQNS010000010.1"/>
</dbReference>
<evidence type="ECO:0008006" key="3">
    <source>
        <dbReference type="Google" id="ProtNLM"/>
    </source>
</evidence>
<name>A0ABT3HF93_9HYPH</name>
<organism evidence="1 2">
    <name type="scientific">Rhodobium gokarnense</name>
    <dbReference type="NCBI Taxonomy" id="364296"/>
    <lineage>
        <taxon>Bacteria</taxon>
        <taxon>Pseudomonadati</taxon>
        <taxon>Pseudomonadota</taxon>
        <taxon>Alphaproteobacteria</taxon>
        <taxon>Hyphomicrobiales</taxon>
        <taxon>Rhodobiaceae</taxon>
        <taxon>Rhodobium</taxon>
    </lineage>
</organism>
<dbReference type="EMBL" id="JAOQNS010000010">
    <property type="protein sequence ID" value="MCW2309014.1"/>
    <property type="molecule type" value="Genomic_DNA"/>
</dbReference>
<dbReference type="Gene3D" id="1.25.40.10">
    <property type="entry name" value="Tetratricopeptide repeat domain"/>
    <property type="match status" value="1"/>
</dbReference>
<evidence type="ECO:0000313" key="1">
    <source>
        <dbReference type="EMBL" id="MCW2309014.1"/>
    </source>
</evidence>
<sequence length="2031" mass="229403">MASGDSDENNEAFFAAVREQLRYWPYTIHQIDDTLDIGLIEGRGKQLLFRAINARNLTAFAGSGLSVAYGRLGWREWQDEQLRVARRNARAFLDVVEKAQERNLILTNLVRPAIDWGTAEPWANDRERRALWDDIHDDKFKDFGQKRRHNAWSWLRSRGRALAHARHQVSRLNGTFSLVGEEEGTFPGGEDLPVKFEIAQQLHNELRRHLELFLPRRDEPCDENPANVEKWLKNAWSGALQDEKKSAPIETLDELKKIVNSRSGILDREPYENCFREFAKAMLRPEARLAFETLAKVLLVDECPHAMLLLRKGLLCGRDLDEVDDGSQESKQIREVVNDLERRLDVFGTENLKRDLDGIRERPERYRVLTPFRFDRFDAIRAKAVEKMDSPETWRDLDAVLSKCLPRYDPQRDETYLTPSSRFLVPVYLALCPRPDKAIDAEDTNSKYFLRPEAGDFKNRRSILHQRLDPLATTFQSLGIRRYVTTNYDFEIERFFQDHGYRNFPPREATPDGGASGWDGTNPDMFRRDGIGGELRDQTFTRSRAAGLTRFALENGRQDAGVYHLHGRATQKDSLVITERDYMNLYLAQDEHRDTVDEGISMVFSGAPLLFLGLGMGETDLLRPLRQFISNRDRTVGYTSIAFLPADGSIGARTKFASALYLRYGVHTIFYGSGRIGLPSRPEGEGEGATSDAPERGLDWLNRMLALTRALKKMAEKWLEHVRDGDRSKNTLTSAEDVAKHLCDALGPLGSDLASTPNEANDKIALHFLLGVDGTTSCKDLAQGLLVSGPDRRGKRGDVRLRTCRFSPTRPKADRAKSRHTDEDSLVDGEPYVGRYTSILNELLRMALKTPATFSDRADGDLIRDLSARIIALQGLSSAFITGSLNAGLEGLAREQRAWWKRWQDPPKHRIALFQAMPGFRREGPKRFVRHRVDSVITDLARAEKTFCSGPLLAEKPGEPAQLQACNRTGVRAFDTFIAAIACKFDPDSDFEDRPGPEQRILFTVAAHRGLGKGTFMSAFTTHLGLSCYAKAIWDPKDNKKRRPLAVCYSTAIFVNISFSPEIGSVYDMLNEALTGEVAKLEVLVDRGSPVRRAKHLKKAVEGVSRLAGLERMIMAFRDVSEAYWEKTGQRVRLLINISAAELLFDSNGQTKNGEIEAFLRLLMGTATRDVPMDVVFVGSESGLGFHWSAKKADGEKIAVRRRLDRDNLPMRAIEQVERRLSLGRIKVDEDTITPASAGGGGDGKIVDDKAPIQLHHIHFARPVSPISFLIDNFPVLAAALYLVNPPEAKGGSDIIDAAARMFRKEVEEGRKSYQAYSESLWSSKTVPGKGELVSERTFVWDRISGASGPPGTAWWLREHAERWRSGLADEGLKDILLARLKDPKLPHEKEWRALRQRIGSSRYSMTILLAISEHLVIQAIDPFEGGREAERFIRGTLDKIRNVGQDRRDDMVVEAVLDGYRSLHRIGDPELDCNLHLMILRHLGVIGSPTGSAVLVRLPEFRDYFERLGVELEVSRRRFVVRALTALAHRGLVFRLDPHPSLVRRSQQQGNDHEQPWPAAKEYRYALHRIVQRFAVSKLAPGNADPVEINGFAPTLYASMPSAGPRLSSDSYRFLRSLMVGLSQYPDVPNANQSIEPWLFTTRDVTVRIQALRAALSLARSNFSVAVVSRLAERKWPEKGGQKRGHLETYRVRLRWLIRLAWEVYEKDDSEEKGHAKTKPFPLRALYRDEIVWLYNELGVVSLAQGALTDALGFLRQAAEFNEEIEGRSYNGPIFHHIDLNHAIVQFERGQLTSSRTRLNRVMSGTKRRDCVIYYVAKGYQCLLDHVTGRFENLDDQFEGVINALQQRQATRAAAIFLIHRGRLLAGRNPKKSIRLIRQASELAETGGHEDVRQQCNLARVKFGLVNPDKVSGLQQEQLDILQEVEDYSRSMSIWSLQCDAQMLRASVLLRQGETTTAGRLLSRSMAVARRHSMGLRLNRALTLYAETLLLRGDRKGAKMLAQSSLEMAKSTGDNIETTRAQSVLSRLAI</sequence>
<proteinExistence type="predicted"/>
<comment type="caution">
    <text evidence="1">The sequence shown here is derived from an EMBL/GenBank/DDBJ whole genome shotgun (WGS) entry which is preliminary data.</text>
</comment>
<keyword evidence="2" id="KW-1185">Reference proteome</keyword>
<accession>A0ABT3HF93</accession>
<dbReference type="InterPro" id="IPR011990">
    <property type="entry name" value="TPR-like_helical_dom_sf"/>
</dbReference>
<protein>
    <recommendedName>
        <fullName evidence="3">SIR2-like domain-containing protein</fullName>
    </recommendedName>
</protein>
<dbReference type="Pfam" id="PF13289">
    <property type="entry name" value="SIR2_2"/>
    <property type="match status" value="1"/>
</dbReference>
<gene>
    <name evidence="1" type="ORF">M2319_003365</name>
</gene>